<dbReference type="EMBL" id="VSSQ01019769">
    <property type="protein sequence ID" value="MPM64095.1"/>
    <property type="molecule type" value="Genomic_DNA"/>
</dbReference>
<protein>
    <submittedName>
        <fullName evidence="1">Uncharacterized protein</fullName>
    </submittedName>
</protein>
<organism evidence="1">
    <name type="scientific">bioreactor metagenome</name>
    <dbReference type="NCBI Taxonomy" id="1076179"/>
    <lineage>
        <taxon>unclassified sequences</taxon>
        <taxon>metagenomes</taxon>
        <taxon>ecological metagenomes</taxon>
    </lineage>
</organism>
<proteinExistence type="predicted"/>
<name>A0A645BF62_9ZZZZ</name>
<evidence type="ECO:0000313" key="1">
    <source>
        <dbReference type="EMBL" id="MPM64095.1"/>
    </source>
</evidence>
<comment type="caution">
    <text evidence="1">The sequence shown here is derived from an EMBL/GenBank/DDBJ whole genome shotgun (WGS) entry which is preliminary data.</text>
</comment>
<reference evidence="1" key="1">
    <citation type="submission" date="2019-08" db="EMBL/GenBank/DDBJ databases">
        <authorList>
            <person name="Kucharzyk K."/>
            <person name="Murdoch R.W."/>
            <person name="Higgins S."/>
            <person name="Loffler F."/>
        </authorList>
    </citation>
    <scope>NUCLEOTIDE SEQUENCE</scope>
</reference>
<dbReference type="AlphaFoldDB" id="A0A645BF62"/>
<accession>A0A645BF62</accession>
<gene>
    <name evidence="1" type="ORF">SDC9_110981</name>
</gene>
<sequence>MEKGRRRELTEDYKAQDAKKSGGVAAISNTVTDSRLLAARGTRGAESRFVFSQATNFCSQIETTAEFAEEIDALLDVQKQVDKKEAAPVGATSFFITPCKVPLHRPFGQLPALRAPQP</sequence>